<feature type="domain" description="Ig-like" evidence="8">
    <location>
        <begin position="145"/>
        <end position="259"/>
    </location>
</feature>
<feature type="transmembrane region" description="Helical" evidence="7">
    <location>
        <begin position="293"/>
        <end position="315"/>
    </location>
</feature>
<comment type="subcellular location">
    <subcellularLocation>
        <location evidence="1">Membrane</location>
    </subcellularLocation>
</comment>
<dbReference type="PaxDb" id="30732-ENSOMEP00000007667"/>
<proteinExistence type="predicted"/>
<dbReference type="GO" id="GO:1903037">
    <property type="term" value="P:regulation of leukocyte cell-cell adhesion"/>
    <property type="evidence" value="ECO:0007669"/>
    <property type="project" value="UniProtKB-ARBA"/>
</dbReference>
<evidence type="ECO:0000256" key="2">
    <source>
        <dbReference type="ARBA" id="ARBA00022729"/>
    </source>
</evidence>
<dbReference type="GO" id="GO:0009897">
    <property type="term" value="C:external side of plasma membrane"/>
    <property type="evidence" value="ECO:0007669"/>
    <property type="project" value="TreeGrafter"/>
</dbReference>
<evidence type="ECO:0000256" key="3">
    <source>
        <dbReference type="ARBA" id="ARBA00023136"/>
    </source>
</evidence>
<evidence type="ECO:0000256" key="7">
    <source>
        <dbReference type="SAM" id="Phobius"/>
    </source>
</evidence>
<reference evidence="9" key="2">
    <citation type="submission" date="2025-09" db="UniProtKB">
        <authorList>
            <consortium name="Ensembl"/>
        </authorList>
    </citation>
    <scope>IDENTIFICATION</scope>
</reference>
<name>A0A3B3BRA7_ORYME</name>
<keyword evidence="7" id="KW-0812">Transmembrane</keyword>
<dbReference type="InterPro" id="IPR003598">
    <property type="entry name" value="Ig_sub2"/>
</dbReference>
<reference evidence="9" key="1">
    <citation type="submission" date="2025-08" db="UniProtKB">
        <authorList>
            <consortium name="Ensembl"/>
        </authorList>
    </citation>
    <scope>IDENTIFICATION</scope>
</reference>
<dbReference type="SMART" id="SM00408">
    <property type="entry name" value="IGc2"/>
    <property type="match status" value="2"/>
</dbReference>
<evidence type="ECO:0000256" key="6">
    <source>
        <dbReference type="ARBA" id="ARBA00023319"/>
    </source>
</evidence>
<dbReference type="GO" id="GO:0005102">
    <property type="term" value="F:signaling receptor binding"/>
    <property type="evidence" value="ECO:0007669"/>
    <property type="project" value="TreeGrafter"/>
</dbReference>
<dbReference type="Gene3D" id="2.60.40.10">
    <property type="entry name" value="Immunoglobulins"/>
    <property type="match status" value="2"/>
</dbReference>
<evidence type="ECO:0000256" key="5">
    <source>
        <dbReference type="ARBA" id="ARBA00023180"/>
    </source>
</evidence>
<keyword evidence="5" id="KW-0325">Glycoprotein</keyword>
<evidence type="ECO:0000313" key="9">
    <source>
        <dbReference type="Ensembl" id="ENSOMEP00000007667.1"/>
    </source>
</evidence>
<keyword evidence="7" id="KW-1133">Transmembrane helix</keyword>
<dbReference type="Ensembl" id="ENSOMET00000003722.1">
    <property type="protein sequence ID" value="ENSOMEP00000007667.1"/>
    <property type="gene ID" value="ENSOMEG00000008793.1"/>
</dbReference>
<sequence length="343" mass="39906">MIYFELSPSHIYFSVWFSVLPRQRKRLKVRKRSLFPGEQKNEPIIAAPGRDVLLPCRLDSEVDLQDHTVEWTKLEMDPDPIKRAFVYFYQNRKTMTKVMLETFIQRVSLNPDGLKRGDVTLKIRNVTLQDEGMYRCYIHELDHRETVHLVVGKNKPIIAAPGDDVILPCRLDSEEDLQDQTVEWSKLDLEHDPLSFVCYCIGGEIITEVMMETFIQRVSLNPDGLKRGDVTLKIRNVTLQDEGKYSCFIPGKKFRETVQTFVLNSSQEMMSSLCFRAKRSQKQNNIWISRSRLGLWIVLGVFTLLILSAVCICQWRPQKVSPEFSDLSSFWRNLQLLTSFFSS</sequence>
<dbReference type="InterPro" id="IPR007110">
    <property type="entry name" value="Ig-like_dom"/>
</dbReference>
<dbReference type="GO" id="GO:0001817">
    <property type="term" value="P:regulation of cytokine production"/>
    <property type="evidence" value="ECO:0007669"/>
    <property type="project" value="TreeGrafter"/>
</dbReference>
<dbReference type="PROSITE" id="PS50835">
    <property type="entry name" value="IG_LIKE"/>
    <property type="match status" value="2"/>
</dbReference>
<dbReference type="SUPFAM" id="SSF48726">
    <property type="entry name" value="Immunoglobulin"/>
    <property type="match status" value="2"/>
</dbReference>
<evidence type="ECO:0000256" key="4">
    <source>
        <dbReference type="ARBA" id="ARBA00023157"/>
    </source>
</evidence>
<evidence type="ECO:0000259" key="8">
    <source>
        <dbReference type="PROSITE" id="PS50835"/>
    </source>
</evidence>
<dbReference type="InterPro" id="IPR036179">
    <property type="entry name" value="Ig-like_dom_sf"/>
</dbReference>
<keyword evidence="6" id="KW-0393">Immunoglobulin domain</keyword>
<evidence type="ECO:0000313" key="10">
    <source>
        <dbReference type="Proteomes" id="UP000261560"/>
    </source>
</evidence>
<evidence type="ECO:0000256" key="1">
    <source>
        <dbReference type="ARBA" id="ARBA00004370"/>
    </source>
</evidence>
<keyword evidence="2" id="KW-0732">Signal</keyword>
<organism evidence="9 10">
    <name type="scientific">Oryzias melastigma</name>
    <name type="common">Marine medaka</name>
    <dbReference type="NCBI Taxonomy" id="30732"/>
    <lineage>
        <taxon>Eukaryota</taxon>
        <taxon>Metazoa</taxon>
        <taxon>Chordata</taxon>
        <taxon>Craniata</taxon>
        <taxon>Vertebrata</taxon>
        <taxon>Euteleostomi</taxon>
        <taxon>Actinopterygii</taxon>
        <taxon>Neopterygii</taxon>
        <taxon>Teleostei</taxon>
        <taxon>Neoteleostei</taxon>
        <taxon>Acanthomorphata</taxon>
        <taxon>Ovalentaria</taxon>
        <taxon>Atherinomorphae</taxon>
        <taxon>Beloniformes</taxon>
        <taxon>Adrianichthyidae</taxon>
        <taxon>Oryziinae</taxon>
        <taxon>Oryzias</taxon>
    </lineage>
</organism>
<dbReference type="Proteomes" id="UP000261560">
    <property type="component" value="Unplaced"/>
</dbReference>
<dbReference type="STRING" id="30732.ENSOMEP00000007667"/>
<dbReference type="GO" id="GO:0050852">
    <property type="term" value="P:T cell receptor signaling pathway"/>
    <property type="evidence" value="ECO:0007669"/>
    <property type="project" value="TreeGrafter"/>
</dbReference>
<dbReference type="GO" id="GO:0050863">
    <property type="term" value="P:regulation of T cell activation"/>
    <property type="evidence" value="ECO:0007669"/>
    <property type="project" value="UniProtKB-ARBA"/>
</dbReference>
<dbReference type="InterPro" id="IPR013106">
    <property type="entry name" value="Ig_V-set"/>
</dbReference>
<keyword evidence="10" id="KW-1185">Reference proteome</keyword>
<dbReference type="Pfam" id="PF07686">
    <property type="entry name" value="V-set"/>
    <property type="match status" value="2"/>
</dbReference>
<dbReference type="PANTHER" id="PTHR24100">
    <property type="entry name" value="BUTYROPHILIN"/>
    <property type="match status" value="1"/>
</dbReference>
<dbReference type="GeneTree" id="ENSGT01030000235029"/>
<dbReference type="InterPro" id="IPR050504">
    <property type="entry name" value="IgSF_BTN/MOG"/>
</dbReference>
<keyword evidence="3 7" id="KW-0472">Membrane</keyword>
<protein>
    <recommendedName>
        <fullName evidence="8">Ig-like domain-containing protein</fullName>
    </recommendedName>
</protein>
<accession>A0A3B3BRA7</accession>
<dbReference type="PANTHER" id="PTHR24100:SF151">
    <property type="entry name" value="ICOS LIGAND"/>
    <property type="match status" value="1"/>
</dbReference>
<keyword evidence="4" id="KW-1015">Disulfide bond</keyword>
<dbReference type="InterPro" id="IPR013783">
    <property type="entry name" value="Ig-like_fold"/>
</dbReference>
<dbReference type="AlphaFoldDB" id="A0A3B3BRA7"/>
<dbReference type="SMART" id="SM00409">
    <property type="entry name" value="IG"/>
    <property type="match status" value="2"/>
</dbReference>
<feature type="domain" description="Ig-like" evidence="8">
    <location>
        <begin position="36"/>
        <end position="138"/>
    </location>
</feature>
<dbReference type="FunFam" id="2.60.40.10:FF:000142">
    <property type="entry name" value="V-set domain-containing T-cell activation inhibitor 1"/>
    <property type="match status" value="2"/>
</dbReference>
<dbReference type="SMART" id="SM00406">
    <property type="entry name" value="IGv"/>
    <property type="match status" value="2"/>
</dbReference>
<dbReference type="InterPro" id="IPR003599">
    <property type="entry name" value="Ig_sub"/>
</dbReference>